<dbReference type="Pfam" id="PF17772">
    <property type="entry name" value="zf-MYST"/>
    <property type="match status" value="1"/>
</dbReference>
<dbReference type="InterPro" id="IPR040706">
    <property type="entry name" value="Zf-MYST"/>
</dbReference>
<evidence type="ECO:0000313" key="15">
    <source>
        <dbReference type="EMBL" id="KAK8732540.1"/>
    </source>
</evidence>
<keyword evidence="8" id="KW-0007">Acetylation</keyword>
<dbReference type="GO" id="GO:0035267">
    <property type="term" value="C:NuA4 histone acetyltransferase complex"/>
    <property type="evidence" value="ECO:0007669"/>
    <property type="project" value="TreeGrafter"/>
</dbReference>
<keyword evidence="4" id="KW-0808">Transferase</keyword>
<dbReference type="Proteomes" id="UP001445076">
    <property type="component" value="Unassembled WGS sequence"/>
</dbReference>
<evidence type="ECO:0000256" key="12">
    <source>
        <dbReference type="ARBA" id="ARBA00023315"/>
    </source>
</evidence>
<evidence type="ECO:0000256" key="5">
    <source>
        <dbReference type="ARBA" id="ARBA00022723"/>
    </source>
</evidence>
<dbReference type="Gene3D" id="3.40.630.30">
    <property type="match status" value="1"/>
</dbReference>
<dbReference type="InterPro" id="IPR002717">
    <property type="entry name" value="HAT_MYST-type"/>
</dbReference>
<accession>A0AAW0WK04</accession>
<dbReference type="InterPro" id="IPR050603">
    <property type="entry name" value="MYST_HAT"/>
</dbReference>
<evidence type="ECO:0000256" key="9">
    <source>
        <dbReference type="ARBA" id="ARBA00023015"/>
    </source>
</evidence>
<evidence type="ECO:0000256" key="2">
    <source>
        <dbReference type="ARBA" id="ARBA00010107"/>
    </source>
</evidence>
<feature type="domain" description="MYST-type HAT" evidence="14">
    <location>
        <begin position="94"/>
        <end position="353"/>
    </location>
</feature>
<evidence type="ECO:0000256" key="13">
    <source>
        <dbReference type="SAM" id="MobiDB-lite"/>
    </source>
</evidence>
<evidence type="ECO:0000313" key="16">
    <source>
        <dbReference type="Proteomes" id="UP001445076"/>
    </source>
</evidence>
<dbReference type="PANTHER" id="PTHR10615">
    <property type="entry name" value="HISTONE ACETYLTRANSFERASE"/>
    <property type="match status" value="1"/>
</dbReference>
<dbReference type="CDD" id="cd04301">
    <property type="entry name" value="NAT_SF"/>
    <property type="match status" value="1"/>
</dbReference>
<dbReference type="AlphaFoldDB" id="A0AAW0WK04"/>
<name>A0AAW0WK04_CHEQU</name>
<keyword evidence="5" id="KW-0479">Metal-binding</keyword>
<dbReference type="EC" id="2.3.1.48" evidence="3"/>
<dbReference type="EMBL" id="JARKIK010000056">
    <property type="protein sequence ID" value="KAK8732540.1"/>
    <property type="molecule type" value="Genomic_DNA"/>
</dbReference>
<keyword evidence="12" id="KW-0012">Acyltransferase</keyword>
<keyword evidence="9" id="KW-0805">Transcription regulation</keyword>
<dbReference type="PROSITE" id="PS51726">
    <property type="entry name" value="MYST_HAT"/>
    <property type="match status" value="1"/>
</dbReference>
<organism evidence="15 16">
    <name type="scientific">Cherax quadricarinatus</name>
    <name type="common">Australian red claw crayfish</name>
    <dbReference type="NCBI Taxonomy" id="27406"/>
    <lineage>
        <taxon>Eukaryota</taxon>
        <taxon>Metazoa</taxon>
        <taxon>Ecdysozoa</taxon>
        <taxon>Arthropoda</taxon>
        <taxon>Crustacea</taxon>
        <taxon>Multicrustacea</taxon>
        <taxon>Malacostraca</taxon>
        <taxon>Eumalacostraca</taxon>
        <taxon>Eucarida</taxon>
        <taxon>Decapoda</taxon>
        <taxon>Pleocyemata</taxon>
        <taxon>Astacidea</taxon>
        <taxon>Parastacoidea</taxon>
        <taxon>Parastacidae</taxon>
        <taxon>Cherax</taxon>
    </lineage>
</organism>
<keyword evidence="7" id="KW-0862">Zinc</keyword>
<evidence type="ECO:0000256" key="8">
    <source>
        <dbReference type="ARBA" id="ARBA00022990"/>
    </source>
</evidence>
<sequence>NKRLDEWVEEDRLDTRKIQYPRRDLASAATTGLNTPKKTLTGTTNSRPSSPGLTPDPITGPSVLAALQQKQQKNRKRKLDHTESKSPPTQEDEGRRASIGSAIGGSMGSLCDIEIPPLITQQQTVPRQTGSLATHSDDHAITRIKNMKMIELGKYRIKPWYFSPYPQQKCPFKHPPGNEIYRKGSISFFELDGRKNKLYAQNLCLLAKLFLDHKTLYYDTDPFLFYVMTEYDARGYHIVGYFSKEKESSEDYNVACILTLPPYQRKGYGKLLIEFSKFKFFILDNSLKINNFSKNWCKIDFKYFPHKSTVLSIFSLLIIWCQIFLKKKTKNKVLEFHLYSVLHLTLLLGNKNN</sequence>
<evidence type="ECO:0000259" key="14">
    <source>
        <dbReference type="PROSITE" id="PS51726"/>
    </source>
</evidence>
<dbReference type="GO" id="GO:0008270">
    <property type="term" value="F:zinc ion binding"/>
    <property type="evidence" value="ECO:0007669"/>
    <property type="project" value="UniProtKB-KW"/>
</dbReference>
<keyword evidence="6" id="KW-0863">Zinc-finger</keyword>
<feature type="region of interest" description="Disordered" evidence="13">
    <location>
        <begin position="1"/>
        <end position="101"/>
    </location>
</feature>
<keyword evidence="11" id="KW-0539">Nucleus</keyword>
<comment type="caution">
    <text evidence="15">The sequence shown here is derived from an EMBL/GenBank/DDBJ whole genome shotgun (WGS) entry which is preliminary data.</text>
</comment>
<evidence type="ECO:0000256" key="7">
    <source>
        <dbReference type="ARBA" id="ARBA00022833"/>
    </source>
</evidence>
<dbReference type="Gene3D" id="2.30.30.140">
    <property type="match status" value="1"/>
</dbReference>
<keyword evidence="10" id="KW-0804">Transcription</keyword>
<reference evidence="15 16" key="1">
    <citation type="journal article" date="2024" name="BMC Genomics">
        <title>Genome assembly of redclaw crayfish (Cherax quadricarinatus) provides insights into its immune adaptation and hypoxia tolerance.</title>
        <authorList>
            <person name="Liu Z."/>
            <person name="Zheng J."/>
            <person name="Li H."/>
            <person name="Fang K."/>
            <person name="Wang S."/>
            <person name="He J."/>
            <person name="Zhou D."/>
            <person name="Weng S."/>
            <person name="Chi M."/>
            <person name="Gu Z."/>
            <person name="He J."/>
            <person name="Li F."/>
            <person name="Wang M."/>
        </authorList>
    </citation>
    <scope>NUCLEOTIDE SEQUENCE [LARGE SCALE GENOMIC DNA]</scope>
    <source>
        <strain evidence="15">ZL_2023a</strain>
    </source>
</reference>
<evidence type="ECO:0000256" key="1">
    <source>
        <dbReference type="ARBA" id="ARBA00004123"/>
    </source>
</evidence>
<evidence type="ECO:0000256" key="10">
    <source>
        <dbReference type="ARBA" id="ARBA00023163"/>
    </source>
</evidence>
<dbReference type="FunFam" id="3.40.630.30:FF:000002">
    <property type="entry name" value="Histone acetyltransferase"/>
    <property type="match status" value="1"/>
</dbReference>
<comment type="similarity">
    <text evidence="2">Belongs to the MYST (SAS/MOZ) family.</text>
</comment>
<feature type="compositionally biased region" description="Basic and acidic residues" evidence="13">
    <location>
        <begin position="13"/>
        <end position="25"/>
    </location>
</feature>
<dbReference type="SUPFAM" id="SSF55729">
    <property type="entry name" value="Acyl-CoA N-acyltransferases (Nat)"/>
    <property type="match status" value="1"/>
</dbReference>
<dbReference type="GO" id="GO:0000724">
    <property type="term" value="P:double-strand break repair via homologous recombination"/>
    <property type="evidence" value="ECO:0007669"/>
    <property type="project" value="TreeGrafter"/>
</dbReference>
<proteinExistence type="inferred from homology"/>
<dbReference type="InterPro" id="IPR016181">
    <property type="entry name" value="Acyl_CoA_acyltransferase"/>
</dbReference>
<evidence type="ECO:0000256" key="11">
    <source>
        <dbReference type="ARBA" id="ARBA00023242"/>
    </source>
</evidence>
<evidence type="ECO:0000256" key="6">
    <source>
        <dbReference type="ARBA" id="ARBA00022771"/>
    </source>
</evidence>
<feature type="compositionally biased region" description="Polar residues" evidence="13">
    <location>
        <begin position="28"/>
        <end position="52"/>
    </location>
</feature>
<comment type="subcellular location">
    <subcellularLocation>
        <location evidence="1">Nucleus</location>
    </subcellularLocation>
</comment>
<evidence type="ECO:0000256" key="3">
    <source>
        <dbReference type="ARBA" id="ARBA00013184"/>
    </source>
</evidence>
<dbReference type="GO" id="GO:0046972">
    <property type="term" value="F:histone H4K16 acetyltransferase activity"/>
    <property type="evidence" value="ECO:0007669"/>
    <property type="project" value="TreeGrafter"/>
</dbReference>
<dbReference type="GO" id="GO:0005634">
    <property type="term" value="C:nucleus"/>
    <property type="evidence" value="ECO:0007669"/>
    <property type="project" value="UniProtKB-SubCell"/>
</dbReference>
<protein>
    <recommendedName>
        <fullName evidence="3">histone acetyltransferase</fullName>
        <ecNumber evidence="3">2.3.1.48</ecNumber>
    </recommendedName>
</protein>
<gene>
    <name evidence="15" type="ORF">OTU49_006811</name>
</gene>
<dbReference type="GO" id="GO:0006355">
    <property type="term" value="P:regulation of DNA-templated transcription"/>
    <property type="evidence" value="ECO:0007669"/>
    <property type="project" value="InterPro"/>
</dbReference>
<keyword evidence="16" id="KW-1185">Reference proteome</keyword>
<evidence type="ECO:0000256" key="4">
    <source>
        <dbReference type="ARBA" id="ARBA00022679"/>
    </source>
</evidence>
<dbReference type="Pfam" id="PF01853">
    <property type="entry name" value="MOZ_SAS"/>
    <property type="match status" value="1"/>
</dbReference>
<dbReference type="PANTHER" id="PTHR10615:SF219">
    <property type="entry name" value="HISTONE ACETYLTRANSFERASE KAT5"/>
    <property type="match status" value="1"/>
</dbReference>
<feature type="non-terminal residue" evidence="15">
    <location>
        <position position="1"/>
    </location>
</feature>